<dbReference type="GO" id="GO:0004651">
    <property type="term" value="F:polynucleotide 5'-phosphatase activity"/>
    <property type="evidence" value="ECO:0007669"/>
    <property type="project" value="InterPro"/>
</dbReference>
<dbReference type="Pfam" id="PF02940">
    <property type="entry name" value="mRNA_triPase"/>
    <property type="match status" value="1"/>
</dbReference>
<dbReference type="GO" id="GO:0005829">
    <property type="term" value="C:cytosol"/>
    <property type="evidence" value="ECO:0007669"/>
    <property type="project" value="TreeGrafter"/>
</dbReference>
<dbReference type="GO" id="GO:0016807">
    <property type="term" value="F:cysteine-type carboxypeptidase activity"/>
    <property type="evidence" value="ECO:0007669"/>
    <property type="project" value="TreeGrafter"/>
</dbReference>
<feature type="domain" description="mRNA triphosphatase Cet1-like" evidence="6">
    <location>
        <begin position="302"/>
        <end position="511"/>
    </location>
</feature>
<dbReference type="OrthoDB" id="272147at2759"/>
<evidence type="ECO:0000256" key="5">
    <source>
        <dbReference type="SAM" id="MobiDB-lite"/>
    </source>
</evidence>
<accession>A0A1Q3AJU4</accession>
<organism evidence="8 9">
    <name type="scientific">Zygosaccharomyces rouxii</name>
    <dbReference type="NCBI Taxonomy" id="4956"/>
    <lineage>
        <taxon>Eukaryota</taxon>
        <taxon>Fungi</taxon>
        <taxon>Dikarya</taxon>
        <taxon>Ascomycota</taxon>
        <taxon>Saccharomycotina</taxon>
        <taxon>Saccharomycetes</taxon>
        <taxon>Saccharomycetales</taxon>
        <taxon>Saccharomycetaceae</taxon>
        <taxon>Zygosaccharomyces</taxon>
    </lineage>
</organism>
<evidence type="ECO:0000313" key="9">
    <source>
        <dbReference type="Proteomes" id="UP000187013"/>
    </source>
</evidence>
<dbReference type="AlphaFoldDB" id="A0A1Q3AJU4"/>
<dbReference type="Gene3D" id="3.20.100.10">
    <property type="entry name" value="mRNA triphosphatase Cet1-like"/>
    <property type="match status" value="1"/>
</dbReference>
<dbReference type="EMBL" id="BDGX01000052">
    <property type="protein sequence ID" value="GAV56018.1"/>
    <property type="molecule type" value="Genomic_DNA"/>
</dbReference>
<keyword evidence="1" id="KW-0507">mRNA processing</keyword>
<gene>
    <name evidence="8" type="ORF">ZYGR_0AZ01900</name>
</gene>
<dbReference type="SUPFAM" id="SSF55154">
    <property type="entry name" value="CYTH-like phosphatases"/>
    <property type="match status" value="1"/>
</dbReference>
<dbReference type="InterPro" id="IPR007518">
    <property type="entry name" value="MINDY"/>
</dbReference>
<name>A0A1Q3AJU4_ZYGRO</name>
<dbReference type="CDD" id="cd07470">
    <property type="entry name" value="CYTH-like_mRNA_RTPase"/>
    <property type="match status" value="1"/>
</dbReference>
<evidence type="ECO:0000256" key="4">
    <source>
        <dbReference type="ARBA" id="ARBA00047740"/>
    </source>
</evidence>
<evidence type="ECO:0000256" key="3">
    <source>
        <dbReference type="ARBA" id="ARBA00035028"/>
    </source>
</evidence>
<comment type="catalytic activity">
    <reaction evidence="4">
        <text>a 5'-end triphospho-ribonucleoside in mRNA + H2O = a 5'-end diphospho-ribonucleoside in mRNA + phosphate + H(+)</text>
        <dbReference type="Rhea" id="RHEA:67004"/>
        <dbReference type="Rhea" id="RHEA-COMP:17164"/>
        <dbReference type="Rhea" id="RHEA-COMP:17165"/>
        <dbReference type="ChEBI" id="CHEBI:15377"/>
        <dbReference type="ChEBI" id="CHEBI:15378"/>
        <dbReference type="ChEBI" id="CHEBI:43474"/>
        <dbReference type="ChEBI" id="CHEBI:167616"/>
        <dbReference type="ChEBI" id="CHEBI:167618"/>
        <dbReference type="EC" id="3.6.1.74"/>
    </reaction>
    <physiologicalReaction direction="left-to-right" evidence="4">
        <dbReference type="Rhea" id="RHEA:67005"/>
    </physiologicalReaction>
</comment>
<dbReference type="GO" id="GO:0071944">
    <property type="term" value="C:cell periphery"/>
    <property type="evidence" value="ECO:0007669"/>
    <property type="project" value="TreeGrafter"/>
</dbReference>
<dbReference type="InterPro" id="IPR037009">
    <property type="entry name" value="mRNA_triPase_Cet1_sf"/>
</dbReference>
<evidence type="ECO:0000259" key="6">
    <source>
        <dbReference type="Pfam" id="PF02940"/>
    </source>
</evidence>
<comment type="caution">
    <text evidence="8">The sequence shown here is derived from an EMBL/GenBank/DDBJ whole genome shotgun (WGS) entry which is preliminary data.</text>
</comment>
<evidence type="ECO:0000259" key="7">
    <source>
        <dbReference type="Pfam" id="PF04424"/>
    </source>
</evidence>
<dbReference type="Pfam" id="PF04424">
    <property type="entry name" value="MINDY_DUB"/>
    <property type="match status" value="1"/>
</dbReference>
<proteinExistence type="predicted"/>
<dbReference type="GO" id="GO:0140818">
    <property type="term" value="F:mRNA 5'-triphosphate monophosphatase activity"/>
    <property type="evidence" value="ECO:0007669"/>
    <property type="project" value="UniProtKB-EC"/>
</dbReference>
<dbReference type="GO" id="GO:0071108">
    <property type="term" value="P:protein K48-linked deubiquitination"/>
    <property type="evidence" value="ECO:0007669"/>
    <property type="project" value="TreeGrafter"/>
</dbReference>
<dbReference type="PANTHER" id="PTHR18063">
    <property type="entry name" value="NF-E2 INDUCIBLE PROTEIN"/>
    <property type="match status" value="1"/>
</dbReference>
<dbReference type="GO" id="GO:0004843">
    <property type="term" value="F:cysteine-type deubiquitinase activity"/>
    <property type="evidence" value="ECO:0007669"/>
    <property type="project" value="InterPro"/>
</dbReference>
<dbReference type="InterPro" id="IPR004206">
    <property type="entry name" value="mRNA_triPase_Cet1"/>
</dbReference>
<dbReference type="GO" id="GO:0006397">
    <property type="term" value="P:mRNA processing"/>
    <property type="evidence" value="ECO:0007669"/>
    <property type="project" value="UniProtKB-KW"/>
</dbReference>
<reference evidence="8 9" key="1">
    <citation type="submission" date="2016-08" db="EMBL/GenBank/DDBJ databases">
        <title>Draft genome sequence of allopolyploid Zygosaccharomyces rouxii.</title>
        <authorList>
            <person name="Watanabe J."/>
            <person name="Uehara K."/>
            <person name="Mogi Y."/>
            <person name="Tsukioka Y."/>
        </authorList>
    </citation>
    <scope>NUCLEOTIDE SEQUENCE [LARGE SCALE GENOMIC DNA]</scope>
    <source>
        <strain evidence="8 9">NBRC 110957</strain>
    </source>
</reference>
<keyword evidence="2" id="KW-0378">Hydrolase</keyword>
<dbReference type="InterPro" id="IPR033469">
    <property type="entry name" value="CYTH-like_dom_sf"/>
</dbReference>
<sequence>MFRCRPLKDSEPKNSSNHLTHKLRGLSQNQKVDDNMDFGLTTKSILLKDQLVKVIVPKARNPNALAALANVLLLSHNQIENDKIKKLLKLVQKPHVAERDLEQVLASIGSKFSQEEILVDELGKKLAEINIHNSHGANSKVRQLAQILPLLNDVDPIFDGTFKDASKMAVFRLYGVNLLHGWIIDNKEHPKAYDEISKLSHKEAREAMNSKCPTTNHINYFFDRSDTQLTERGLEHLRTSVKEGTFAVMFRYDKFYTLHKHKGELLYLVVDKDLPGVVWHSLRSVDGVNDTFYSGDFKAVDDDLTKNVQDWISTTIASVSEPYRSKIEIEMKYGTMLDPKTKKRIKLPTSVPTIYKGRVKMKPNVDREVFEDFKEYMKFAYDGRGVPSATQDSLYRVNIGFQKTRFLRKSIDLQTQTVEEIIEKKPVSSLFIHRPKDSYDMKLSINLELPIVKKGILENCKKPINIRQKSRISYFKDHSDCRIDITDVQRKTNDSDSGGKMEITREIEVEMFAPDLLLGWEVLNEKSFLFNQFVRILLNTTSTINEELTFLSKNLKGQ</sequence>
<feature type="compositionally biased region" description="Basic and acidic residues" evidence="5">
    <location>
        <begin position="1"/>
        <end position="12"/>
    </location>
</feature>
<dbReference type="EC" id="3.6.1.74" evidence="3"/>
<dbReference type="GO" id="GO:1990380">
    <property type="term" value="F:K48-linked deubiquitinase activity"/>
    <property type="evidence" value="ECO:0007669"/>
    <property type="project" value="InterPro"/>
</dbReference>
<evidence type="ECO:0000313" key="8">
    <source>
        <dbReference type="EMBL" id="GAV56018.1"/>
    </source>
</evidence>
<dbReference type="InterPro" id="IPR033979">
    <property type="entry name" value="MINDY_domain"/>
</dbReference>
<protein>
    <recommendedName>
        <fullName evidence="3">mRNA 5'-phosphatase</fullName>
        <ecNumber evidence="3">3.6.1.74</ecNumber>
    </recommendedName>
</protein>
<evidence type="ECO:0000256" key="1">
    <source>
        <dbReference type="ARBA" id="ARBA00022664"/>
    </source>
</evidence>
<evidence type="ECO:0000256" key="2">
    <source>
        <dbReference type="ARBA" id="ARBA00022801"/>
    </source>
</evidence>
<feature type="domain" description="MINDY deubiquitinase" evidence="7">
    <location>
        <begin position="41"/>
        <end position="297"/>
    </location>
</feature>
<dbReference type="PANTHER" id="PTHR18063:SF6">
    <property type="entry name" value="UBIQUITIN CARBOXYL-TERMINAL HYDROLASE"/>
    <property type="match status" value="1"/>
</dbReference>
<feature type="region of interest" description="Disordered" evidence="5">
    <location>
        <begin position="1"/>
        <end position="26"/>
    </location>
</feature>
<dbReference type="Proteomes" id="UP000187013">
    <property type="component" value="Unassembled WGS sequence"/>
</dbReference>